<dbReference type="InterPro" id="IPR013783">
    <property type="entry name" value="Ig-like_fold"/>
</dbReference>
<dbReference type="OrthoDB" id="10039395at2759"/>
<organism evidence="1 2">
    <name type="scientific">Nesidiocoris tenuis</name>
    <dbReference type="NCBI Taxonomy" id="355587"/>
    <lineage>
        <taxon>Eukaryota</taxon>
        <taxon>Metazoa</taxon>
        <taxon>Ecdysozoa</taxon>
        <taxon>Arthropoda</taxon>
        <taxon>Hexapoda</taxon>
        <taxon>Insecta</taxon>
        <taxon>Pterygota</taxon>
        <taxon>Neoptera</taxon>
        <taxon>Paraneoptera</taxon>
        <taxon>Hemiptera</taxon>
        <taxon>Heteroptera</taxon>
        <taxon>Panheteroptera</taxon>
        <taxon>Cimicomorpha</taxon>
        <taxon>Miridae</taxon>
        <taxon>Dicyphina</taxon>
        <taxon>Nesidiocoris</taxon>
    </lineage>
</organism>
<dbReference type="CDD" id="cd00096">
    <property type="entry name" value="Ig"/>
    <property type="match status" value="1"/>
</dbReference>
<proteinExistence type="predicted"/>
<dbReference type="InterPro" id="IPR036179">
    <property type="entry name" value="Ig-like_dom_sf"/>
</dbReference>
<feature type="non-terminal residue" evidence="1">
    <location>
        <position position="74"/>
    </location>
</feature>
<evidence type="ECO:0008006" key="3">
    <source>
        <dbReference type="Google" id="ProtNLM"/>
    </source>
</evidence>
<protein>
    <recommendedName>
        <fullName evidence="3">Ig-like domain-containing protein</fullName>
    </recommendedName>
</protein>
<evidence type="ECO:0000313" key="2">
    <source>
        <dbReference type="Proteomes" id="UP000479000"/>
    </source>
</evidence>
<dbReference type="Gene3D" id="2.60.40.10">
    <property type="entry name" value="Immunoglobulins"/>
    <property type="match status" value="1"/>
</dbReference>
<accession>A0A6H5GKT8</accession>
<dbReference type="Proteomes" id="UP000479000">
    <property type="component" value="Unassembled WGS sequence"/>
</dbReference>
<reference evidence="1 2" key="1">
    <citation type="submission" date="2020-02" db="EMBL/GenBank/DDBJ databases">
        <authorList>
            <person name="Ferguson B K."/>
        </authorList>
    </citation>
    <scope>NUCLEOTIDE SEQUENCE [LARGE SCALE GENOMIC DNA]</scope>
</reference>
<name>A0A6H5GKT8_9HEMI</name>
<evidence type="ECO:0000313" key="1">
    <source>
        <dbReference type="EMBL" id="CAB0004406.1"/>
    </source>
</evidence>
<keyword evidence="2" id="KW-1185">Reference proteome</keyword>
<dbReference type="AlphaFoldDB" id="A0A6H5GKT8"/>
<sequence length="74" mass="8601">MSFRFYPADPLPQMASFPPDFFFVIQVLVRSNDARLHIRNVSYHHQGEYICRVWNYIGGSERSVQSDPVALQVV</sequence>
<dbReference type="SUPFAM" id="SSF48726">
    <property type="entry name" value="Immunoglobulin"/>
    <property type="match status" value="1"/>
</dbReference>
<gene>
    <name evidence="1" type="ORF">NTEN_LOCUS9883</name>
</gene>
<dbReference type="EMBL" id="CADCXU010014941">
    <property type="protein sequence ID" value="CAB0004406.1"/>
    <property type="molecule type" value="Genomic_DNA"/>
</dbReference>